<proteinExistence type="predicted"/>
<organism evidence="1">
    <name type="scientific">viral metagenome</name>
    <dbReference type="NCBI Taxonomy" id="1070528"/>
    <lineage>
        <taxon>unclassified sequences</taxon>
        <taxon>metagenomes</taxon>
        <taxon>organismal metagenomes</taxon>
    </lineage>
</organism>
<evidence type="ECO:0000313" key="2">
    <source>
        <dbReference type="EMBL" id="QJB04944.1"/>
    </source>
</evidence>
<gene>
    <name evidence="1" type="ORF">MM171A00156_0046</name>
    <name evidence="2" type="ORF">MM171B00154_0055</name>
</gene>
<dbReference type="AlphaFoldDB" id="A0A6M3M7S7"/>
<reference evidence="1" key="1">
    <citation type="submission" date="2020-03" db="EMBL/GenBank/DDBJ databases">
        <title>The deep terrestrial virosphere.</title>
        <authorList>
            <person name="Holmfeldt K."/>
            <person name="Nilsson E."/>
            <person name="Simone D."/>
            <person name="Lopez-Fernandez M."/>
            <person name="Wu X."/>
            <person name="de Brujin I."/>
            <person name="Lundin D."/>
            <person name="Andersson A."/>
            <person name="Bertilsson S."/>
            <person name="Dopson M."/>
        </authorList>
    </citation>
    <scope>NUCLEOTIDE SEQUENCE</scope>
    <source>
        <strain evidence="1">MM171A00156</strain>
        <strain evidence="2">MM171B00154</strain>
    </source>
</reference>
<dbReference type="EMBL" id="MT143892">
    <property type="protein sequence ID" value="QJB04944.1"/>
    <property type="molecule type" value="Genomic_DNA"/>
</dbReference>
<sequence length="176" mass="18977">MTPDKTPTPKELEALARKHGATSYRNRADTQHPAYGFTEDGLRNLLADVLAKWGSPVVAVEPAASITTAQISRMFKALDGLDQNQSGAHHAKGWNDALRLCMDYATSPPTNSGSLPEMNKINDLQPTQAQAGAVPLTEAQRNAIWEEHRYSDGDGWVVDCESIIDAVEAAHGIKGG</sequence>
<protein>
    <submittedName>
        <fullName evidence="1">Uncharacterized protein</fullName>
    </submittedName>
</protein>
<dbReference type="EMBL" id="MT143703">
    <property type="protein sequence ID" value="QJB00952.1"/>
    <property type="molecule type" value="Genomic_DNA"/>
</dbReference>
<evidence type="ECO:0000313" key="1">
    <source>
        <dbReference type="EMBL" id="QJB00952.1"/>
    </source>
</evidence>
<name>A0A6M3M7S7_9ZZZZ</name>
<accession>A0A6M3M7S7</accession>